<dbReference type="EMBL" id="CAGS01000444">
    <property type="protein sequence ID" value="CCF85442.1"/>
    <property type="molecule type" value="Genomic_DNA"/>
</dbReference>
<evidence type="ECO:0000313" key="7">
    <source>
        <dbReference type="EMBL" id="CCF85442.1"/>
    </source>
</evidence>
<evidence type="ECO:0000256" key="3">
    <source>
        <dbReference type="ARBA" id="ARBA00022801"/>
    </source>
</evidence>
<keyword evidence="3" id="KW-0378">Hydrolase</keyword>
<dbReference type="GO" id="GO:0008237">
    <property type="term" value="F:metallopeptidase activity"/>
    <property type="evidence" value="ECO:0007669"/>
    <property type="project" value="UniProtKB-KW"/>
</dbReference>
<sequence>MSPAPKARRPRLSSSEAATLIQLARENLRLLAELVSRYEVGQATSPVDDRIVRSPSDVVDFLGPELAGLAQEQLRVVLLDTKNRILGTQLVYQGGLNATVIRLADCFREAVARNAAAVIFCHNHPSGDPRASADDIRLTGEAGQAGSLLGIEVLDHVIIGREGWVSLRREGRYTPPR</sequence>
<evidence type="ECO:0000256" key="4">
    <source>
        <dbReference type="ARBA" id="ARBA00022833"/>
    </source>
</evidence>
<dbReference type="Gene3D" id="3.40.140.10">
    <property type="entry name" value="Cytidine Deaminase, domain 2"/>
    <property type="match status" value="1"/>
</dbReference>
<feature type="domain" description="MPN" evidence="6">
    <location>
        <begin position="51"/>
        <end position="173"/>
    </location>
</feature>
<reference evidence="7 8" key="1">
    <citation type="journal article" date="2012" name="ISME J.">
        <title>Nitrification expanded: discovery, physiology and genomics of a nitrite-oxidizing bacterium from the phylum Chloroflexi.</title>
        <authorList>
            <person name="Sorokin D.Y."/>
            <person name="Lucker S."/>
            <person name="Vejmelkova D."/>
            <person name="Kostrikina N.A."/>
            <person name="Kleerebezem R."/>
            <person name="Rijpstra W.I."/>
            <person name="Damste J.S."/>
            <person name="Le Paslier D."/>
            <person name="Muyzer G."/>
            <person name="Wagner M."/>
            <person name="van Loosdrecht M.C."/>
            <person name="Daims H."/>
        </authorList>
    </citation>
    <scope>NUCLEOTIDE SEQUENCE [LARGE SCALE GENOMIC DNA]</scope>
    <source>
        <strain evidence="8">none</strain>
    </source>
</reference>
<dbReference type="PANTHER" id="PTHR30471">
    <property type="entry name" value="DNA REPAIR PROTEIN RADC"/>
    <property type="match status" value="1"/>
</dbReference>
<evidence type="ECO:0000256" key="5">
    <source>
        <dbReference type="ARBA" id="ARBA00023049"/>
    </source>
</evidence>
<dbReference type="InterPro" id="IPR037518">
    <property type="entry name" value="MPN"/>
</dbReference>
<dbReference type="RefSeq" id="WP_008480345.1">
    <property type="nucleotide sequence ID" value="NZ_CAGS01000444.1"/>
</dbReference>
<evidence type="ECO:0000313" key="8">
    <source>
        <dbReference type="Proteomes" id="UP000004221"/>
    </source>
</evidence>
<keyword evidence="4" id="KW-0862">Zinc</keyword>
<dbReference type="CDD" id="cd08071">
    <property type="entry name" value="MPN_DUF2466"/>
    <property type="match status" value="1"/>
</dbReference>
<keyword evidence="8" id="KW-1185">Reference proteome</keyword>
<evidence type="ECO:0000256" key="2">
    <source>
        <dbReference type="ARBA" id="ARBA00022723"/>
    </source>
</evidence>
<gene>
    <name evidence="7" type="ORF">NITHO_4990007</name>
</gene>
<dbReference type="PROSITE" id="PS01302">
    <property type="entry name" value="UPF0758"/>
    <property type="match status" value="1"/>
</dbReference>
<dbReference type="Proteomes" id="UP000004221">
    <property type="component" value="Unassembled WGS sequence"/>
</dbReference>
<comment type="caution">
    <text evidence="7">The sequence shown here is derived from an EMBL/GenBank/DDBJ whole genome shotgun (WGS) entry which is preliminary data.</text>
</comment>
<protein>
    <recommendedName>
        <fullName evidence="6">MPN domain-containing protein</fullName>
    </recommendedName>
</protein>
<dbReference type="AlphaFoldDB" id="I4EL80"/>
<dbReference type="InterPro" id="IPR001405">
    <property type="entry name" value="UPF0758"/>
</dbReference>
<evidence type="ECO:0000256" key="1">
    <source>
        <dbReference type="ARBA" id="ARBA00022670"/>
    </source>
</evidence>
<keyword evidence="5" id="KW-0482">Metalloprotease</keyword>
<dbReference type="PANTHER" id="PTHR30471:SF3">
    <property type="entry name" value="UPF0758 PROTEIN YEES-RELATED"/>
    <property type="match status" value="1"/>
</dbReference>
<dbReference type="InterPro" id="IPR025657">
    <property type="entry name" value="RadC_JAB"/>
</dbReference>
<evidence type="ECO:0000259" key="6">
    <source>
        <dbReference type="PROSITE" id="PS50249"/>
    </source>
</evidence>
<organism evidence="7 8">
    <name type="scientific">Nitrolancea hollandica Lb</name>
    <dbReference type="NCBI Taxonomy" id="1129897"/>
    <lineage>
        <taxon>Bacteria</taxon>
        <taxon>Pseudomonadati</taxon>
        <taxon>Thermomicrobiota</taxon>
        <taxon>Thermomicrobia</taxon>
        <taxon>Sphaerobacterales</taxon>
        <taxon>Sphaerobacterineae</taxon>
        <taxon>Sphaerobacteraceae</taxon>
        <taxon>Nitrolancea</taxon>
    </lineage>
</organism>
<dbReference type="InterPro" id="IPR020891">
    <property type="entry name" value="UPF0758_CS"/>
</dbReference>
<keyword evidence="2" id="KW-0479">Metal-binding</keyword>
<proteinExistence type="predicted"/>
<keyword evidence="1" id="KW-0645">Protease</keyword>
<name>I4EL80_9BACT</name>
<dbReference type="PROSITE" id="PS50249">
    <property type="entry name" value="MPN"/>
    <property type="match status" value="1"/>
</dbReference>
<dbReference type="Pfam" id="PF04002">
    <property type="entry name" value="RadC"/>
    <property type="match status" value="1"/>
</dbReference>
<dbReference type="OrthoDB" id="9804482at2"/>
<dbReference type="GO" id="GO:0006508">
    <property type="term" value="P:proteolysis"/>
    <property type="evidence" value="ECO:0007669"/>
    <property type="project" value="UniProtKB-KW"/>
</dbReference>
<dbReference type="GO" id="GO:0046872">
    <property type="term" value="F:metal ion binding"/>
    <property type="evidence" value="ECO:0007669"/>
    <property type="project" value="UniProtKB-KW"/>
</dbReference>
<accession>I4EL80</accession>